<dbReference type="Pfam" id="PF20398">
    <property type="entry name" value="DUF6691"/>
    <property type="match status" value="1"/>
</dbReference>
<feature type="transmembrane region" description="Helical" evidence="8">
    <location>
        <begin position="287"/>
        <end position="312"/>
    </location>
</feature>
<name>A0A7D8Z5G3_VANHU</name>
<keyword evidence="7 8" id="KW-0472">Membrane</keyword>
<comment type="caution">
    <text evidence="9">The sequence shown here is derived from an EMBL/GenBank/DDBJ whole genome shotgun (WGS) entry which is preliminary data.</text>
</comment>
<gene>
    <name evidence="9" type="ORF">VHUM_04197</name>
</gene>
<protein>
    <recommendedName>
        <fullName evidence="11">Sulphur transport domain-containing protein</fullName>
    </recommendedName>
</protein>
<dbReference type="Proteomes" id="UP000473826">
    <property type="component" value="Unassembled WGS sequence"/>
</dbReference>
<feature type="transmembrane region" description="Helical" evidence="8">
    <location>
        <begin position="50"/>
        <end position="72"/>
    </location>
</feature>
<keyword evidence="4" id="KW-0997">Cell inner membrane</keyword>
<feature type="transmembrane region" description="Helical" evidence="8">
    <location>
        <begin position="206"/>
        <end position="227"/>
    </location>
</feature>
<evidence type="ECO:0000313" key="10">
    <source>
        <dbReference type="Proteomes" id="UP000473826"/>
    </source>
</evidence>
<comment type="subcellular location">
    <subcellularLocation>
        <location evidence="1">Cell inner membrane</location>
        <topology evidence="1">Multi-pass membrane protein</topology>
    </subcellularLocation>
</comment>
<evidence type="ECO:0000256" key="5">
    <source>
        <dbReference type="ARBA" id="ARBA00022692"/>
    </source>
</evidence>
<reference evidence="9 10" key="1">
    <citation type="journal article" date="2019" name="PLoS Genet.">
        <title>Convergent evolution of linked mating-type loci in basidiomycete fungi.</title>
        <authorList>
            <person name="Sun S."/>
            <person name="Coelho M.A."/>
            <person name="Heitman J."/>
            <person name="Nowrousian M."/>
        </authorList>
    </citation>
    <scope>NUCLEOTIDE SEQUENCE [LARGE SCALE GENOMIC DNA]</scope>
    <source>
        <strain evidence="9 10">CBS 4282</strain>
    </source>
</reference>
<evidence type="ECO:0000256" key="2">
    <source>
        <dbReference type="ARBA" id="ARBA00022448"/>
    </source>
</evidence>
<feature type="transmembrane region" description="Helical" evidence="8">
    <location>
        <begin position="160"/>
        <end position="185"/>
    </location>
</feature>
<dbReference type="GO" id="GO:0005886">
    <property type="term" value="C:plasma membrane"/>
    <property type="evidence" value="ECO:0007669"/>
    <property type="project" value="UniProtKB-SubCell"/>
</dbReference>
<dbReference type="InterPro" id="IPR046513">
    <property type="entry name" value="DUF6691"/>
</dbReference>
<keyword evidence="6 8" id="KW-1133">Transmembrane helix</keyword>
<sequence>MPFTPLETLAGGALLHLSTSSLLSATGRVFGISGVLDGALLGDGAGWRRALVAGLVAGPLVAAATGLSAIAAVPSSGAALWAELGLARLAAAGLLVGFGSRLGSGCTSGHFLCGASRLAPRSLLATAVFFSAAVVTARVLPAPIGELPGVDASAAVFPAWWHVPALAALVAGVAWANARVTAAVLAAGDGESKPAPPEKTYTATQLAPYALSGLTFSLGLILSGMVSPLKVIGFLRFPPPLSQWDPSLALVFLGGVVPNAVHWASVVRAPTLPWESWRVPSRTDIDWRLVAGSALFGVGWGLAGVCPGPAVVAGGQLSLNLLSAVYAEGTDALFGADGRALLGWAAFADLLVIGMAAAKGLDSVLAALGPHVHPKRSDEREADPKADH</sequence>
<evidence type="ECO:0008006" key="11">
    <source>
        <dbReference type="Google" id="ProtNLM"/>
    </source>
</evidence>
<evidence type="ECO:0000256" key="4">
    <source>
        <dbReference type="ARBA" id="ARBA00022519"/>
    </source>
</evidence>
<keyword evidence="3" id="KW-1003">Cell membrane</keyword>
<evidence type="ECO:0000256" key="3">
    <source>
        <dbReference type="ARBA" id="ARBA00022475"/>
    </source>
</evidence>
<evidence type="ECO:0000256" key="1">
    <source>
        <dbReference type="ARBA" id="ARBA00004429"/>
    </source>
</evidence>
<dbReference type="PANTHER" id="PTHR30574:SF1">
    <property type="entry name" value="SULPHUR TRANSPORT DOMAIN-CONTAINING PROTEIN"/>
    <property type="match status" value="1"/>
</dbReference>
<keyword evidence="2" id="KW-0813">Transport</keyword>
<evidence type="ECO:0000256" key="6">
    <source>
        <dbReference type="ARBA" id="ARBA00022989"/>
    </source>
</evidence>
<dbReference type="PANTHER" id="PTHR30574">
    <property type="entry name" value="INNER MEMBRANE PROTEIN YEDE"/>
    <property type="match status" value="1"/>
</dbReference>
<feature type="transmembrane region" description="Helical" evidence="8">
    <location>
        <begin position="247"/>
        <end position="266"/>
    </location>
</feature>
<dbReference type="InterPro" id="IPR007272">
    <property type="entry name" value="Sulf_transp_TsuA/YedE"/>
</dbReference>
<evidence type="ECO:0000256" key="8">
    <source>
        <dbReference type="SAM" id="Phobius"/>
    </source>
</evidence>
<keyword evidence="5 8" id="KW-0812">Transmembrane</keyword>
<accession>A0A7D8Z5G3</accession>
<evidence type="ECO:0000313" key="9">
    <source>
        <dbReference type="EMBL" id="TXT04310.1"/>
    </source>
</evidence>
<keyword evidence="10" id="KW-1185">Reference proteome</keyword>
<organism evidence="9 10">
    <name type="scientific">Vanrija humicola</name>
    <name type="common">Yeast</name>
    <name type="synonym">Cryptococcus humicola</name>
    <dbReference type="NCBI Taxonomy" id="5417"/>
    <lineage>
        <taxon>Eukaryota</taxon>
        <taxon>Fungi</taxon>
        <taxon>Dikarya</taxon>
        <taxon>Basidiomycota</taxon>
        <taxon>Agaricomycotina</taxon>
        <taxon>Tremellomycetes</taxon>
        <taxon>Trichosporonales</taxon>
        <taxon>Trichosporonaceae</taxon>
        <taxon>Vanrija</taxon>
    </lineage>
</organism>
<proteinExistence type="predicted"/>
<evidence type="ECO:0000256" key="7">
    <source>
        <dbReference type="ARBA" id="ARBA00023136"/>
    </source>
</evidence>
<dbReference type="OrthoDB" id="10254418at2759"/>
<feature type="transmembrane region" description="Helical" evidence="8">
    <location>
        <begin position="118"/>
        <end position="140"/>
    </location>
</feature>
<dbReference type="AlphaFoldDB" id="A0A7D8Z5G3"/>
<dbReference type="EMBL" id="QKWK01000016">
    <property type="protein sequence ID" value="TXT04310.1"/>
    <property type="molecule type" value="Genomic_DNA"/>
</dbReference>